<evidence type="ECO:0000256" key="2">
    <source>
        <dbReference type="SAM" id="MobiDB-lite"/>
    </source>
</evidence>
<proteinExistence type="predicted"/>
<dbReference type="EMBL" id="CP046415">
    <property type="protein sequence ID" value="QGT78507.1"/>
    <property type="molecule type" value="Genomic_DNA"/>
</dbReference>
<keyword evidence="6" id="KW-1185">Reference proteome</keyword>
<organism evidence="5 6">
    <name type="scientific">Guyparkeria halophila</name>
    <dbReference type="NCBI Taxonomy" id="47960"/>
    <lineage>
        <taxon>Bacteria</taxon>
        <taxon>Pseudomonadati</taxon>
        <taxon>Pseudomonadota</taxon>
        <taxon>Gammaproteobacteria</taxon>
        <taxon>Chromatiales</taxon>
        <taxon>Thioalkalibacteraceae</taxon>
        <taxon>Guyparkeria</taxon>
    </lineage>
</organism>
<dbReference type="CDD" id="cd00118">
    <property type="entry name" value="LysM"/>
    <property type="match status" value="1"/>
</dbReference>
<dbReference type="RefSeq" id="WP_156573944.1">
    <property type="nucleotide sequence ID" value="NZ_CP046415.1"/>
</dbReference>
<feature type="domain" description="LysM" evidence="4">
    <location>
        <begin position="176"/>
        <end position="231"/>
    </location>
</feature>
<dbReference type="InterPro" id="IPR036779">
    <property type="entry name" value="LysM_dom_sf"/>
</dbReference>
<evidence type="ECO:0000259" key="4">
    <source>
        <dbReference type="PROSITE" id="PS51782"/>
    </source>
</evidence>
<feature type="signal peptide" evidence="3">
    <location>
        <begin position="1"/>
        <end position="22"/>
    </location>
</feature>
<keyword evidence="3" id="KW-0732">Signal</keyword>
<dbReference type="Pfam" id="PF25800">
    <property type="entry name" value="FimV_N"/>
    <property type="match status" value="1"/>
</dbReference>
<evidence type="ECO:0000256" key="3">
    <source>
        <dbReference type="SAM" id="SignalP"/>
    </source>
</evidence>
<feature type="compositionally biased region" description="Polar residues" evidence="2">
    <location>
        <begin position="133"/>
        <end position="153"/>
    </location>
</feature>
<sequence>MRKLSLVIAGILGAGTPLISQAATLGEARVQSYLSQPLDVRVPLARSSDEPLDEITVKLAPPSFYREAGVPLENITGNLTFRIASEGGREFVVIGSKRPIRDPILSILLEVDSPQGRMIREYNLLLDPPSIGASQQSRVTAGSTDQPATTASTPRAKPASTAWQRVEPARDVSLDATRDVQRGDTLYEIARDYVDDGADVRPMMQAIIDANPEAFANGNGNALMAGTRLKVPGNAPADTAATDTAEAGQEEGASPVERLPALELLGPENEGGETAATPTELGGFGDLSREQPLAAIADSTQASPDATVDRETALDQEEVESVRAENEALTEQLRALKDQIDSVKVAIDERDAQIAELQEVVQQSRAELAQAQQDSGNFWVQWGKYLTGALGLVVIALLIALGLRRGRRDEEPAIAMPVTADAADRSDTRRSEREPVVESTPPGSSAATTAGAAAFGAAAVGAQSSAGAASEDASEESTSASATGMDDPMNPEMALEEARVLESFNLTHQAVELLQDSLAEHPGHAGLQSALNRLKGIEDAETHNAAVTPSDVDASGEGTQEDDLTPEIGDSDASTAGAPESTDDWSAAEPEGQEGAVDWDDADDMLATPEPEATPAEDDQLMDFDDSFALETPAAEEGDATASTATSGEEPGELELPNNEAPAASVEDQGIETGEPEPLDLDLSGYEPAGEAQEPKATPDEDVGLDLDLGETPASDEQAQDEAEALESAAAEEKAAAADAEADIDTRVGLAEAFLDVGDRESFDMIESELREEGATAALERLEALKARFNAG</sequence>
<feature type="region of interest" description="Disordered" evidence="2">
    <location>
        <begin position="133"/>
        <end position="162"/>
    </location>
</feature>
<dbReference type="PROSITE" id="PS51782">
    <property type="entry name" value="LYSM"/>
    <property type="match status" value="1"/>
</dbReference>
<feature type="chain" id="PRO_5026037166" description="LysM domain-containing protein" evidence="3">
    <location>
        <begin position="23"/>
        <end position="792"/>
    </location>
</feature>
<keyword evidence="1" id="KW-0175">Coiled coil</keyword>
<feature type="compositionally biased region" description="Low complexity" evidence="2">
    <location>
        <begin position="466"/>
        <end position="484"/>
    </location>
</feature>
<evidence type="ECO:0000313" key="5">
    <source>
        <dbReference type="EMBL" id="QGT78507.1"/>
    </source>
</evidence>
<dbReference type="KEGG" id="ghl:GM160_06125"/>
<reference evidence="5 6" key="1">
    <citation type="submission" date="2019-11" db="EMBL/GenBank/DDBJ databases">
        <authorList>
            <person name="Zhang J."/>
            <person name="Sun C."/>
        </authorList>
    </citation>
    <scope>NUCLEOTIDE SEQUENCE [LARGE SCALE GENOMIC DNA]</scope>
    <source>
        <strain evidence="6">sp2</strain>
    </source>
</reference>
<feature type="region of interest" description="Disordered" evidence="2">
    <location>
        <begin position="466"/>
        <end position="490"/>
    </location>
</feature>
<evidence type="ECO:0000256" key="1">
    <source>
        <dbReference type="SAM" id="Coils"/>
    </source>
</evidence>
<feature type="coiled-coil region" evidence="1">
    <location>
        <begin position="319"/>
        <end position="374"/>
    </location>
</feature>
<dbReference type="Gene3D" id="3.10.350.10">
    <property type="entry name" value="LysM domain"/>
    <property type="match status" value="1"/>
</dbReference>
<dbReference type="InterPro" id="IPR057840">
    <property type="entry name" value="FimV_N"/>
</dbReference>
<dbReference type="InterPro" id="IPR020012">
    <property type="entry name" value="LysM_FimV"/>
</dbReference>
<dbReference type="Proteomes" id="UP000427716">
    <property type="component" value="Chromosome"/>
</dbReference>
<name>A0A6I6D2V3_9GAMM</name>
<feature type="region of interest" description="Disordered" evidence="2">
    <location>
        <begin position="414"/>
        <end position="449"/>
    </location>
</feature>
<feature type="region of interest" description="Disordered" evidence="2">
    <location>
        <begin position="546"/>
        <end position="743"/>
    </location>
</feature>
<feature type="compositionally biased region" description="Acidic residues" evidence="2">
    <location>
        <begin position="615"/>
        <end position="639"/>
    </location>
</feature>
<evidence type="ECO:0000313" key="6">
    <source>
        <dbReference type="Proteomes" id="UP000427716"/>
    </source>
</evidence>
<dbReference type="InterPro" id="IPR018392">
    <property type="entry name" value="LysM"/>
</dbReference>
<accession>A0A6I6D2V3</accession>
<feature type="compositionally biased region" description="Basic and acidic residues" evidence="2">
    <location>
        <begin position="422"/>
        <end position="436"/>
    </location>
</feature>
<dbReference type="AlphaFoldDB" id="A0A6I6D2V3"/>
<feature type="compositionally biased region" description="Acidic residues" evidence="2">
    <location>
        <begin position="700"/>
        <end position="709"/>
    </location>
</feature>
<dbReference type="SMART" id="SM00257">
    <property type="entry name" value="LysM"/>
    <property type="match status" value="1"/>
</dbReference>
<dbReference type="NCBIfam" id="TIGR03505">
    <property type="entry name" value="FimV_core"/>
    <property type="match status" value="1"/>
</dbReference>
<protein>
    <recommendedName>
        <fullName evidence="4">LysM domain-containing protein</fullName>
    </recommendedName>
</protein>
<gene>
    <name evidence="5" type="ORF">GM160_06125</name>
</gene>